<feature type="domain" description="GGDEF" evidence="4">
    <location>
        <begin position="179"/>
        <end position="313"/>
    </location>
</feature>
<feature type="domain" description="EAL" evidence="3">
    <location>
        <begin position="322"/>
        <end position="575"/>
    </location>
</feature>
<evidence type="ECO:0000313" key="5">
    <source>
        <dbReference type="EMBL" id="EME67586.1"/>
    </source>
</evidence>
<sequence>MIGPVSLAINRLLEETAHRQSSLLRLSAAVEQAPVSVVITDCGGLIQYVNPCFTKNTGYTYEEAVGSNPRILKSGYTTEEVYRELWGAISDGKVWHGELHNKRKNGDLFWEYAVIAPVIDDYARIVNFIAIKEDISIRKEFEKRLIHTQNFDELTGLPNRAVALDRLCQAIAANSSFGKIVSALIVKVDGLSRANHIHGHKGGDLILKQAAERISEIVFNDLNTVSRIGGTEFLVILQGISTPSIAESVAKRLIEALSQPFNFCGEQIFLSSSIGLSFSPIDGTDHFELLRNAHSALMNARNKSCSGYRLFMPEMDKEARERQSLDSELHSAVTEGLIKVFYQPLMDAKSGRLVGAEALARWQSHSGRYISPDKFIPLAEENGLIKQIGKSILLSACKDAAFWRSNYGAEFRVAVNISALQCSDMGFIETIEKILQETGFPPELLEIELTERTLVADSHAATVFMEVARGMGIRLSIDDFGTGYSALGYLRKFPFTTLKIDKSFTSEISDKGKGNALISSIIQMAHALDLEVIAEGVENEFQREFLIDCGCEILQGYLLGHPVPADQFLLNIELL</sequence>
<dbReference type="Pfam" id="PF00563">
    <property type="entry name" value="EAL"/>
    <property type="match status" value="1"/>
</dbReference>
<dbReference type="PROSITE" id="PS50112">
    <property type="entry name" value="PAS"/>
    <property type="match status" value="1"/>
</dbReference>
<proteinExistence type="predicted"/>
<dbReference type="PROSITE" id="PS50883">
    <property type="entry name" value="EAL"/>
    <property type="match status" value="1"/>
</dbReference>
<name>M2Y3E4_9PROT</name>
<dbReference type="SMART" id="SM00086">
    <property type="entry name" value="PAC"/>
    <property type="match status" value="1"/>
</dbReference>
<dbReference type="CDD" id="cd01949">
    <property type="entry name" value="GGDEF"/>
    <property type="match status" value="1"/>
</dbReference>
<dbReference type="InterPro" id="IPR035965">
    <property type="entry name" value="PAS-like_dom_sf"/>
</dbReference>
<dbReference type="PROSITE" id="PS50113">
    <property type="entry name" value="PAC"/>
    <property type="match status" value="1"/>
</dbReference>
<dbReference type="SMART" id="SM00267">
    <property type="entry name" value="GGDEF"/>
    <property type="match status" value="1"/>
</dbReference>
<dbReference type="SMART" id="SM00091">
    <property type="entry name" value="PAS"/>
    <property type="match status" value="1"/>
</dbReference>
<accession>M2Y3E4</accession>
<dbReference type="Pfam" id="PF13426">
    <property type="entry name" value="PAS_9"/>
    <property type="match status" value="1"/>
</dbReference>
<dbReference type="Gene3D" id="3.30.450.20">
    <property type="entry name" value="PAS domain"/>
    <property type="match status" value="1"/>
</dbReference>
<evidence type="ECO:0000259" key="2">
    <source>
        <dbReference type="PROSITE" id="PS50113"/>
    </source>
</evidence>
<gene>
    <name evidence="5" type="ORF">H261_22753</name>
</gene>
<feature type="domain" description="PAS" evidence="1">
    <location>
        <begin position="22"/>
        <end position="68"/>
    </location>
</feature>
<dbReference type="Pfam" id="PF00990">
    <property type="entry name" value="GGDEF"/>
    <property type="match status" value="1"/>
</dbReference>
<dbReference type="InterPro" id="IPR001633">
    <property type="entry name" value="EAL_dom"/>
</dbReference>
<dbReference type="CDD" id="cd00130">
    <property type="entry name" value="PAS"/>
    <property type="match status" value="1"/>
</dbReference>
<dbReference type="InterPro" id="IPR052155">
    <property type="entry name" value="Biofilm_reg_signaling"/>
</dbReference>
<dbReference type="AlphaFoldDB" id="M2Y3E4"/>
<dbReference type="NCBIfam" id="TIGR00254">
    <property type="entry name" value="GGDEF"/>
    <property type="match status" value="1"/>
</dbReference>
<protein>
    <submittedName>
        <fullName evidence="5">Diguanylate cyclase/phosphodiesterase with PAS/PAC sensor(S)</fullName>
    </submittedName>
</protein>
<keyword evidence="6" id="KW-1185">Reference proteome</keyword>
<dbReference type="SUPFAM" id="SSF141868">
    <property type="entry name" value="EAL domain-like"/>
    <property type="match status" value="1"/>
</dbReference>
<dbReference type="EMBL" id="AONQ01000136">
    <property type="protein sequence ID" value="EME67586.1"/>
    <property type="molecule type" value="Genomic_DNA"/>
</dbReference>
<dbReference type="InterPro" id="IPR043128">
    <property type="entry name" value="Rev_trsase/Diguanyl_cyclase"/>
</dbReference>
<dbReference type="Proteomes" id="UP000011744">
    <property type="component" value="Unassembled WGS sequence"/>
</dbReference>
<dbReference type="PANTHER" id="PTHR44757:SF2">
    <property type="entry name" value="BIOFILM ARCHITECTURE MAINTENANCE PROTEIN MBAA"/>
    <property type="match status" value="1"/>
</dbReference>
<dbReference type="InterPro" id="IPR000014">
    <property type="entry name" value="PAS"/>
</dbReference>
<dbReference type="InterPro" id="IPR029787">
    <property type="entry name" value="Nucleotide_cyclase"/>
</dbReference>
<dbReference type="CDD" id="cd01948">
    <property type="entry name" value="EAL"/>
    <property type="match status" value="1"/>
</dbReference>
<evidence type="ECO:0000259" key="1">
    <source>
        <dbReference type="PROSITE" id="PS50112"/>
    </source>
</evidence>
<dbReference type="InterPro" id="IPR000700">
    <property type="entry name" value="PAS-assoc_C"/>
</dbReference>
<organism evidence="5 6">
    <name type="scientific">Paramagnetospirillum caucaseum</name>
    <dbReference type="NCBI Taxonomy" id="1244869"/>
    <lineage>
        <taxon>Bacteria</taxon>
        <taxon>Pseudomonadati</taxon>
        <taxon>Pseudomonadota</taxon>
        <taxon>Alphaproteobacteria</taxon>
        <taxon>Rhodospirillales</taxon>
        <taxon>Magnetospirillaceae</taxon>
        <taxon>Paramagnetospirillum</taxon>
    </lineage>
</organism>
<dbReference type="STRING" id="1244869.H261_22753"/>
<dbReference type="PANTHER" id="PTHR44757">
    <property type="entry name" value="DIGUANYLATE CYCLASE DGCP"/>
    <property type="match status" value="1"/>
</dbReference>
<dbReference type="Gene3D" id="3.20.20.450">
    <property type="entry name" value="EAL domain"/>
    <property type="match status" value="1"/>
</dbReference>
<dbReference type="eggNOG" id="COG5001">
    <property type="taxonomic scope" value="Bacteria"/>
</dbReference>
<dbReference type="InterPro" id="IPR000160">
    <property type="entry name" value="GGDEF_dom"/>
</dbReference>
<evidence type="ECO:0000259" key="4">
    <source>
        <dbReference type="PROSITE" id="PS50887"/>
    </source>
</evidence>
<dbReference type="SUPFAM" id="SSF55785">
    <property type="entry name" value="PYP-like sensor domain (PAS domain)"/>
    <property type="match status" value="1"/>
</dbReference>
<dbReference type="InterPro" id="IPR001610">
    <property type="entry name" value="PAC"/>
</dbReference>
<reference evidence="5 6" key="1">
    <citation type="journal article" date="2014" name="Genome Announc.">
        <title>Draft Genome Sequence of Magnetospirillum sp. Strain SO-1, a Freshwater Magnetotactic Bacterium Isolated from the Ol'khovka River, Russia.</title>
        <authorList>
            <person name="Grouzdev D.S."/>
            <person name="Dziuba M.V."/>
            <person name="Sukhacheva M.S."/>
            <person name="Mardanov A.V."/>
            <person name="Beletskiy A.V."/>
            <person name="Kuznetsov B.B."/>
            <person name="Skryabin K.G."/>
        </authorList>
    </citation>
    <scope>NUCLEOTIDE SEQUENCE [LARGE SCALE GENOMIC DNA]</scope>
    <source>
        <strain evidence="5 6">SO-1</strain>
    </source>
</reference>
<feature type="domain" description="PAC" evidence="2">
    <location>
        <begin position="95"/>
        <end position="147"/>
    </location>
</feature>
<dbReference type="NCBIfam" id="TIGR00229">
    <property type="entry name" value="sensory_box"/>
    <property type="match status" value="1"/>
</dbReference>
<dbReference type="Gene3D" id="3.30.70.270">
    <property type="match status" value="1"/>
</dbReference>
<comment type="caution">
    <text evidence="5">The sequence shown here is derived from an EMBL/GenBank/DDBJ whole genome shotgun (WGS) entry which is preliminary data.</text>
</comment>
<dbReference type="SMART" id="SM00052">
    <property type="entry name" value="EAL"/>
    <property type="match status" value="1"/>
</dbReference>
<evidence type="ECO:0000313" key="6">
    <source>
        <dbReference type="Proteomes" id="UP000011744"/>
    </source>
</evidence>
<dbReference type="InterPro" id="IPR035919">
    <property type="entry name" value="EAL_sf"/>
</dbReference>
<evidence type="ECO:0000259" key="3">
    <source>
        <dbReference type="PROSITE" id="PS50883"/>
    </source>
</evidence>
<dbReference type="PATRIC" id="fig|1244869.3.peg.4440"/>
<dbReference type="SUPFAM" id="SSF55073">
    <property type="entry name" value="Nucleotide cyclase"/>
    <property type="match status" value="1"/>
</dbReference>
<dbReference type="PROSITE" id="PS50887">
    <property type="entry name" value="GGDEF"/>
    <property type="match status" value="1"/>
</dbReference>